<comment type="pathway">
    <text evidence="8">Cofactor biosynthesis; coenzyme A biosynthesis; CoA from (R)-pantothenate: step 5/5.</text>
</comment>
<keyword evidence="6 8" id="KW-0067">ATP-binding</keyword>
<proteinExistence type="inferred from homology"/>
<dbReference type="InterPro" id="IPR001977">
    <property type="entry name" value="Depp_CoAkinase"/>
</dbReference>
<evidence type="ECO:0000256" key="9">
    <source>
        <dbReference type="NCBIfam" id="TIGR00152"/>
    </source>
</evidence>
<evidence type="ECO:0000256" key="8">
    <source>
        <dbReference type="HAMAP-Rule" id="MF_00376"/>
    </source>
</evidence>
<accession>A0A8I0FUR3</accession>
<keyword evidence="4 8" id="KW-0547">Nucleotide-binding</keyword>
<dbReference type="GO" id="GO:0015937">
    <property type="term" value="P:coenzyme A biosynthetic process"/>
    <property type="evidence" value="ECO:0007669"/>
    <property type="project" value="UniProtKB-UniRule"/>
</dbReference>
<dbReference type="RefSeq" id="WP_179424925.1">
    <property type="nucleotide sequence ID" value="NZ_BAAAMP010000001.1"/>
</dbReference>
<evidence type="ECO:0000313" key="10">
    <source>
        <dbReference type="EMBL" id="MBD1270932.1"/>
    </source>
</evidence>
<evidence type="ECO:0000256" key="5">
    <source>
        <dbReference type="ARBA" id="ARBA00022777"/>
    </source>
</evidence>
<comment type="subcellular location">
    <subcellularLocation>
        <location evidence="8">Cytoplasm</location>
    </subcellularLocation>
</comment>
<evidence type="ECO:0000256" key="7">
    <source>
        <dbReference type="ARBA" id="ARBA00022993"/>
    </source>
</evidence>
<dbReference type="Pfam" id="PF01121">
    <property type="entry name" value="CoaE"/>
    <property type="match status" value="1"/>
</dbReference>
<reference evidence="10" key="2">
    <citation type="submission" date="2020-09" db="EMBL/GenBank/DDBJ databases">
        <title>Novel species in genus Aeromicrobium.</title>
        <authorList>
            <person name="Zhang G."/>
        </authorList>
    </citation>
    <scope>NUCLEOTIDE SEQUENCE</scope>
    <source>
        <strain evidence="10">SSW1-57</strain>
    </source>
</reference>
<gene>
    <name evidence="8" type="primary">coaE</name>
    <name evidence="11" type="ORF">BJ975_001698</name>
    <name evidence="10" type="ORF">IDH50_11870</name>
</gene>
<dbReference type="InterPro" id="IPR027417">
    <property type="entry name" value="P-loop_NTPase"/>
</dbReference>
<evidence type="ECO:0000256" key="2">
    <source>
        <dbReference type="ARBA" id="ARBA00022490"/>
    </source>
</evidence>
<dbReference type="GO" id="GO:0005737">
    <property type="term" value="C:cytoplasm"/>
    <property type="evidence" value="ECO:0007669"/>
    <property type="project" value="UniProtKB-SubCell"/>
</dbReference>
<dbReference type="NCBIfam" id="NF002879">
    <property type="entry name" value="PRK03333.1"/>
    <property type="match status" value="1"/>
</dbReference>
<evidence type="ECO:0000256" key="1">
    <source>
        <dbReference type="ARBA" id="ARBA00009018"/>
    </source>
</evidence>
<organism evidence="10 13">
    <name type="scientific">Aeromicrobium tamlense</name>
    <dbReference type="NCBI Taxonomy" id="375541"/>
    <lineage>
        <taxon>Bacteria</taxon>
        <taxon>Bacillati</taxon>
        <taxon>Actinomycetota</taxon>
        <taxon>Actinomycetes</taxon>
        <taxon>Propionibacteriales</taxon>
        <taxon>Nocardioidaceae</taxon>
        <taxon>Aeromicrobium</taxon>
    </lineage>
</organism>
<dbReference type="PROSITE" id="PS51219">
    <property type="entry name" value="DPCK"/>
    <property type="match status" value="1"/>
</dbReference>
<dbReference type="EMBL" id="JACWMT010000002">
    <property type="protein sequence ID" value="MBD1270932.1"/>
    <property type="molecule type" value="Genomic_DNA"/>
</dbReference>
<protein>
    <recommendedName>
        <fullName evidence="8 9">Dephospho-CoA kinase</fullName>
        <ecNumber evidence="8 9">2.7.1.24</ecNumber>
    </recommendedName>
    <alternativeName>
        <fullName evidence="8">Dephosphocoenzyme A kinase</fullName>
    </alternativeName>
</protein>
<dbReference type="HAMAP" id="MF_00376">
    <property type="entry name" value="Dephospho_CoA_kinase"/>
    <property type="match status" value="1"/>
</dbReference>
<dbReference type="AlphaFoldDB" id="A0A8I0FUR3"/>
<evidence type="ECO:0000256" key="4">
    <source>
        <dbReference type="ARBA" id="ARBA00022741"/>
    </source>
</evidence>
<keyword evidence="12" id="KW-1185">Reference proteome</keyword>
<keyword evidence="2 8" id="KW-0963">Cytoplasm</keyword>
<comment type="function">
    <text evidence="8">Catalyzes the phosphorylation of the 3'-hydroxyl group of dephosphocoenzyme A to form coenzyme A.</text>
</comment>
<dbReference type="SUPFAM" id="SSF52540">
    <property type="entry name" value="P-loop containing nucleoside triphosphate hydrolases"/>
    <property type="match status" value="1"/>
</dbReference>
<evidence type="ECO:0000313" key="12">
    <source>
        <dbReference type="Proteomes" id="UP000587211"/>
    </source>
</evidence>
<name>A0A8I0FUR3_9ACTN</name>
<comment type="caution">
    <text evidence="10">The sequence shown here is derived from an EMBL/GenBank/DDBJ whole genome shotgun (WGS) entry which is preliminary data.</text>
</comment>
<dbReference type="EMBL" id="JACBZN010000001">
    <property type="protein sequence ID" value="NYI38323.1"/>
    <property type="molecule type" value="Genomic_DNA"/>
</dbReference>
<dbReference type="GO" id="GO:0004140">
    <property type="term" value="F:dephospho-CoA kinase activity"/>
    <property type="evidence" value="ECO:0007669"/>
    <property type="project" value="UniProtKB-UniRule"/>
</dbReference>
<dbReference type="PANTHER" id="PTHR10695">
    <property type="entry name" value="DEPHOSPHO-COA KINASE-RELATED"/>
    <property type="match status" value="1"/>
</dbReference>
<dbReference type="CDD" id="cd02022">
    <property type="entry name" value="DPCK"/>
    <property type="match status" value="1"/>
</dbReference>
<dbReference type="Proteomes" id="UP000659061">
    <property type="component" value="Unassembled WGS sequence"/>
</dbReference>
<dbReference type="FunFam" id="3.40.50.300:FF:000991">
    <property type="entry name" value="Dephospho-CoA kinase"/>
    <property type="match status" value="1"/>
</dbReference>
<dbReference type="GO" id="GO:0005524">
    <property type="term" value="F:ATP binding"/>
    <property type="evidence" value="ECO:0007669"/>
    <property type="project" value="UniProtKB-UniRule"/>
</dbReference>
<comment type="catalytic activity">
    <reaction evidence="8">
        <text>3'-dephospho-CoA + ATP = ADP + CoA + H(+)</text>
        <dbReference type="Rhea" id="RHEA:18245"/>
        <dbReference type="ChEBI" id="CHEBI:15378"/>
        <dbReference type="ChEBI" id="CHEBI:30616"/>
        <dbReference type="ChEBI" id="CHEBI:57287"/>
        <dbReference type="ChEBI" id="CHEBI:57328"/>
        <dbReference type="ChEBI" id="CHEBI:456216"/>
        <dbReference type="EC" id="2.7.1.24"/>
    </reaction>
</comment>
<comment type="similarity">
    <text evidence="1 8">Belongs to the CoaE family.</text>
</comment>
<keyword evidence="5 8" id="KW-0418">Kinase</keyword>
<evidence type="ECO:0000313" key="13">
    <source>
        <dbReference type="Proteomes" id="UP000659061"/>
    </source>
</evidence>
<keyword evidence="3 8" id="KW-0808">Transferase</keyword>
<evidence type="ECO:0000313" key="11">
    <source>
        <dbReference type="EMBL" id="NYI38323.1"/>
    </source>
</evidence>
<dbReference type="NCBIfam" id="TIGR00152">
    <property type="entry name" value="dephospho-CoA kinase"/>
    <property type="match status" value="1"/>
</dbReference>
<reference evidence="11 12" key="1">
    <citation type="submission" date="2020-07" db="EMBL/GenBank/DDBJ databases">
        <title>Sequencing the genomes of 1000 actinobacteria strains.</title>
        <authorList>
            <person name="Klenk H.-P."/>
        </authorList>
    </citation>
    <scope>NUCLEOTIDE SEQUENCE [LARGE SCALE GENOMIC DNA]</scope>
    <source>
        <strain evidence="11 12">DSM 19087</strain>
    </source>
</reference>
<keyword evidence="7 8" id="KW-0173">Coenzyme A biosynthesis</keyword>
<dbReference type="Proteomes" id="UP000587211">
    <property type="component" value="Unassembled WGS sequence"/>
</dbReference>
<dbReference type="UniPathway" id="UPA00241">
    <property type="reaction ID" value="UER00356"/>
</dbReference>
<feature type="binding site" evidence="8">
    <location>
        <begin position="12"/>
        <end position="17"/>
    </location>
    <ligand>
        <name>ATP</name>
        <dbReference type="ChEBI" id="CHEBI:30616"/>
    </ligand>
</feature>
<dbReference type="EC" id="2.7.1.24" evidence="8 9"/>
<evidence type="ECO:0000256" key="3">
    <source>
        <dbReference type="ARBA" id="ARBA00022679"/>
    </source>
</evidence>
<evidence type="ECO:0000256" key="6">
    <source>
        <dbReference type="ARBA" id="ARBA00022840"/>
    </source>
</evidence>
<dbReference type="PANTHER" id="PTHR10695:SF46">
    <property type="entry name" value="BIFUNCTIONAL COENZYME A SYNTHASE-RELATED"/>
    <property type="match status" value="1"/>
</dbReference>
<sequence length="200" mass="20932">MARRVGLTGGIASGKSTVSARLAALGATIIDYDRLAREVVEPGSPALDLIAQRFGAGVITPEGTLDRPALGALVFADPAALKDLEAITHPAIRDLAAEREQQAGPDGIVVHDNPLLVEMGAAAACDVVIVVDAPEELQLARMVGDRGMSEADARARIAAQASRDQRNAAADVLIENTGTREQLSARVDEVWKDLVEPGAR</sequence>
<dbReference type="Gene3D" id="3.40.50.300">
    <property type="entry name" value="P-loop containing nucleotide triphosphate hydrolases"/>
    <property type="match status" value="1"/>
</dbReference>